<dbReference type="EMBL" id="BT123563">
    <property type="protein sequence ID" value="ADE76877.1"/>
    <property type="molecule type" value="mRNA"/>
</dbReference>
<dbReference type="GO" id="GO:0010052">
    <property type="term" value="P:guard cell differentiation"/>
    <property type="evidence" value="ECO:0007669"/>
    <property type="project" value="TreeGrafter"/>
</dbReference>
<comment type="similarity">
    <text evidence="2">Belongs to the plant cysteine rich small secretory peptide family. Epidermal patterning factor subfamily.</text>
</comment>
<keyword evidence="3" id="KW-0964">Secreted</keyword>
<protein>
    <recommendedName>
        <fullName evidence="8">Epidermal patterning factor-like protein</fullName>
    </recommendedName>
</protein>
<proteinExistence type="evidence at transcript level"/>
<sequence length="111" mass="12331">MVAQASPHSSIFGRAMIQGKSSKQLFHSETLPNNQGFMEDMTRLGSIPPSCRNKCNACNPCKAIQVPTLPNHDQVHKVSQRPSPSTEASKKYTNYKPIGWKCKCGNRLFNP</sequence>
<comment type="subcellular location">
    <subcellularLocation>
        <location evidence="1">Secreted</location>
    </subcellularLocation>
</comment>
<name>D5ABF8_PICSI</name>
<organism evidence="7">
    <name type="scientific">Picea sitchensis</name>
    <name type="common">Sitka spruce</name>
    <name type="synonym">Pinus sitchensis</name>
    <dbReference type="NCBI Taxonomy" id="3332"/>
    <lineage>
        <taxon>Eukaryota</taxon>
        <taxon>Viridiplantae</taxon>
        <taxon>Streptophyta</taxon>
        <taxon>Embryophyta</taxon>
        <taxon>Tracheophyta</taxon>
        <taxon>Spermatophyta</taxon>
        <taxon>Pinopsida</taxon>
        <taxon>Pinidae</taxon>
        <taxon>Conifers I</taxon>
        <taxon>Pinales</taxon>
        <taxon>Pinaceae</taxon>
        <taxon>Picea</taxon>
    </lineage>
</organism>
<evidence type="ECO:0000256" key="5">
    <source>
        <dbReference type="ARBA" id="ARBA00023157"/>
    </source>
</evidence>
<keyword evidence="5" id="KW-1015">Disulfide bond</keyword>
<dbReference type="PANTHER" id="PTHR33109">
    <property type="entry name" value="EPIDERMAL PATTERNING FACTOR-LIKE PROTEIN 4"/>
    <property type="match status" value="1"/>
</dbReference>
<evidence type="ECO:0000256" key="1">
    <source>
        <dbReference type="ARBA" id="ARBA00004613"/>
    </source>
</evidence>
<dbReference type="GO" id="GO:0005576">
    <property type="term" value="C:extracellular region"/>
    <property type="evidence" value="ECO:0007669"/>
    <property type="project" value="UniProtKB-SubCell"/>
</dbReference>
<evidence type="ECO:0000256" key="4">
    <source>
        <dbReference type="ARBA" id="ARBA00022729"/>
    </source>
</evidence>
<dbReference type="AlphaFoldDB" id="D5ABF8"/>
<evidence type="ECO:0000256" key="3">
    <source>
        <dbReference type="ARBA" id="ARBA00022525"/>
    </source>
</evidence>
<feature type="region of interest" description="Disordered" evidence="6">
    <location>
        <begin position="71"/>
        <end position="90"/>
    </location>
</feature>
<accession>D5ABF8</accession>
<keyword evidence="4" id="KW-0732">Signal</keyword>
<dbReference type="PANTHER" id="PTHR33109:SF3">
    <property type="entry name" value="EPIDERMAL PATTERNING FACTOR-LIKE PROTEIN"/>
    <property type="match status" value="1"/>
</dbReference>
<evidence type="ECO:0000256" key="2">
    <source>
        <dbReference type="ARBA" id="ARBA00008127"/>
    </source>
</evidence>
<dbReference type="Pfam" id="PF17181">
    <property type="entry name" value="EPF"/>
    <property type="match status" value="1"/>
</dbReference>
<evidence type="ECO:0000256" key="6">
    <source>
        <dbReference type="SAM" id="MobiDB-lite"/>
    </source>
</evidence>
<reference evidence="7" key="1">
    <citation type="submission" date="2010-04" db="EMBL/GenBank/DDBJ databases">
        <authorList>
            <person name="Reid K.E."/>
            <person name="Liao N."/>
            <person name="Chan S."/>
            <person name="Docking R."/>
            <person name="Taylor G."/>
            <person name="Moore R."/>
            <person name="Mayo M."/>
            <person name="Munro S."/>
            <person name="King J."/>
            <person name="Yanchuk A."/>
            <person name="Holt R."/>
            <person name="Jones S."/>
            <person name="Marra M."/>
            <person name="Ritland C.E."/>
            <person name="Ritland K."/>
            <person name="Bohlmann J."/>
        </authorList>
    </citation>
    <scope>NUCLEOTIDE SEQUENCE</scope>
    <source>
        <tissue evidence="7">Bud</tissue>
    </source>
</reference>
<evidence type="ECO:0008006" key="8">
    <source>
        <dbReference type="Google" id="ProtNLM"/>
    </source>
</evidence>
<dbReference type="InterPro" id="IPR039455">
    <property type="entry name" value="EPFL"/>
</dbReference>
<evidence type="ECO:0000313" key="7">
    <source>
        <dbReference type="EMBL" id="ADE76877.1"/>
    </source>
</evidence>